<accession>A0A545U0N8</accession>
<evidence type="ECO:0000259" key="3">
    <source>
        <dbReference type="PROSITE" id="PS50820"/>
    </source>
</evidence>
<comment type="caution">
    <text evidence="4">The sequence shown here is derived from an EMBL/GenBank/DDBJ whole genome shotgun (WGS) entry which is preliminary data.</text>
</comment>
<dbReference type="InterPro" id="IPR051957">
    <property type="entry name" value="CRISP-LCCL_domain"/>
</dbReference>
<feature type="compositionally biased region" description="Low complexity" evidence="1">
    <location>
        <begin position="31"/>
        <end position="45"/>
    </location>
</feature>
<feature type="domain" description="LCCL" evidence="3">
    <location>
        <begin position="190"/>
        <end position="270"/>
    </location>
</feature>
<dbReference type="InterPro" id="IPR004043">
    <property type="entry name" value="LCCL"/>
</dbReference>
<evidence type="ECO:0000256" key="1">
    <source>
        <dbReference type="SAM" id="MobiDB-lite"/>
    </source>
</evidence>
<evidence type="ECO:0000313" key="4">
    <source>
        <dbReference type="EMBL" id="TQV83040.1"/>
    </source>
</evidence>
<organism evidence="4 5">
    <name type="scientific">Denitrobaculum tricleocarpae</name>
    <dbReference type="NCBI Taxonomy" id="2591009"/>
    <lineage>
        <taxon>Bacteria</taxon>
        <taxon>Pseudomonadati</taxon>
        <taxon>Pseudomonadota</taxon>
        <taxon>Alphaproteobacteria</taxon>
        <taxon>Rhodospirillales</taxon>
        <taxon>Rhodospirillaceae</taxon>
        <taxon>Denitrobaculum</taxon>
    </lineage>
</organism>
<dbReference type="PANTHER" id="PTHR31331">
    <property type="entry name" value="LCCL DOMAIN PROTEIN (AFU_ORTHOLOGUE AFUA_5G08630)"/>
    <property type="match status" value="1"/>
</dbReference>
<dbReference type="PANTHER" id="PTHR31331:SF1">
    <property type="entry name" value="CYSTEINE RICH SECRETORY PROTEIN LCCL DOMAIN CONTAINING 2"/>
    <property type="match status" value="1"/>
</dbReference>
<keyword evidence="5" id="KW-1185">Reference proteome</keyword>
<name>A0A545U0N8_9PROT</name>
<dbReference type="Proteomes" id="UP000315252">
    <property type="component" value="Unassembled WGS sequence"/>
</dbReference>
<reference evidence="4 5" key="1">
    <citation type="submission" date="2019-06" db="EMBL/GenBank/DDBJ databases">
        <title>Whole genome sequence for Rhodospirillaceae sp. R148.</title>
        <authorList>
            <person name="Wang G."/>
        </authorList>
    </citation>
    <scope>NUCLEOTIDE SEQUENCE [LARGE SCALE GENOMIC DNA]</scope>
    <source>
        <strain evidence="4 5">R148</strain>
    </source>
</reference>
<feature type="signal peptide" evidence="2">
    <location>
        <begin position="1"/>
        <end position="28"/>
    </location>
</feature>
<dbReference type="AlphaFoldDB" id="A0A545U0N8"/>
<dbReference type="PROSITE" id="PS51257">
    <property type="entry name" value="PROKAR_LIPOPROTEIN"/>
    <property type="match status" value="1"/>
</dbReference>
<gene>
    <name evidence="4" type="ORF">FKG95_00075</name>
</gene>
<feature type="region of interest" description="Disordered" evidence="1">
    <location>
        <begin position="31"/>
        <end position="52"/>
    </location>
</feature>
<dbReference type="Pfam" id="PF03815">
    <property type="entry name" value="LCCL"/>
    <property type="match status" value="2"/>
</dbReference>
<dbReference type="OrthoDB" id="9814546at2"/>
<feature type="domain" description="LCCL" evidence="3">
    <location>
        <begin position="100"/>
        <end position="152"/>
    </location>
</feature>
<dbReference type="SMART" id="SM00603">
    <property type="entry name" value="LCCL"/>
    <property type="match status" value="2"/>
</dbReference>
<evidence type="ECO:0000256" key="2">
    <source>
        <dbReference type="SAM" id="SignalP"/>
    </source>
</evidence>
<evidence type="ECO:0000313" key="5">
    <source>
        <dbReference type="Proteomes" id="UP000315252"/>
    </source>
</evidence>
<dbReference type="EMBL" id="VHSH01000001">
    <property type="protein sequence ID" value="TQV83040.1"/>
    <property type="molecule type" value="Genomic_DNA"/>
</dbReference>
<dbReference type="InterPro" id="IPR036609">
    <property type="entry name" value="LCCL_sf"/>
</dbReference>
<proteinExistence type="predicted"/>
<dbReference type="SUPFAM" id="SSF69848">
    <property type="entry name" value="LCCL domain"/>
    <property type="match status" value="2"/>
</dbReference>
<protein>
    <recommendedName>
        <fullName evidence="3">LCCL domain-containing protein</fullName>
    </recommendedName>
</protein>
<dbReference type="Gene3D" id="2.170.130.20">
    <property type="entry name" value="LCCL-like domain"/>
    <property type="match status" value="2"/>
</dbReference>
<feature type="chain" id="PRO_5022140337" description="LCCL domain-containing protein" evidence="2">
    <location>
        <begin position="29"/>
        <end position="287"/>
    </location>
</feature>
<sequence>MSIMRTRNLKLFAAASIASACLTGTAAAQNATTGQNTTTGTTAAQEAPSGIDTARYEGRNLPELGWNDTLKRYNFDNDKFIGQRFSATCPPRNIRDKNDDLYGTDVYPSDNPICVAALHAGKITAADGGPFTLQVNPGLESYTGSSRNEVDSANLPGTKRSMVFLDAANTAAADEARAPYIPRVKWDMKFTKSGYAYKKLRGQRFTFNCPAAPSGRLRAITGTDSYSLNAVICVAAVHAGKITKDGGLVHIQMDEGKSKLVGSIRNEIESGNGSGSSGTVSYVDATF</sequence>
<dbReference type="PROSITE" id="PS50820">
    <property type="entry name" value="LCCL"/>
    <property type="match status" value="2"/>
</dbReference>
<keyword evidence="2" id="KW-0732">Signal</keyword>